<dbReference type="InterPro" id="IPR044946">
    <property type="entry name" value="Restrct_endonuc_typeI_TRD_sf"/>
</dbReference>
<dbReference type="GO" id="GO:0003677">
    <property type="term" value="F:DNA binding"/>
    <property type="evidence" value="ECO:0007669"/>
    <property type="project" value="UniProtKB-KW"/>
</dbReference>
<dbReference type="PANTHER" id="PTHR43140:SF1">
    <property type="entry name" value="TYPE I RESTRICTION ENZYME ECOKI SPECIFICITY SUBUNIT"/>
    <property type="match status" value="1"/>
</dbReference>
<dbReference type="SUPFAM" id="SSF116734">
    <property type="entry name" value="DNA methylase specificity domain"/>
    <property type="match status" value="2"/>
</dbReference>
<evidence type="ECO:0000256" key="1">
    <source>
        <dbReference type="ARBA" id="ARBA00010923"/>
    </source>
</evidence>
<keyword evidence="3" id="KW-0238">DNA-binding</keyword>
<gene>
    <name evidence="6" type="ORF">HGG69_00550</name>
</gene>
<dbReference type="InterPro" id="IPR000055">
    <property type="entry name" value="Restrct_endonuc_typeI_TRD"/>
</dbReference>
<comment type="subunit">
    <text evidence="4">The methyltransferase is composed of M and S polypeptides.</text>
</comment>
<dbReference type="KEGG" id="mphe:HGG69_00550"/>
<organism evidence="6 7">
    <name type="scientific">Mycoplasma phocoenae</name>
    <dbReference type="NCBI Taxonomy" id="754517"/>
    <lineage>
        <taxon>Bacteria</taxon>
        <taxon>Bacillati</taxon>
        <taxon>Mycoplasmatota</taxon>
        <taxon>Mollicutes</taxon>
        <taxon>Mycoplasmataceae</taxon>
        <taxon>Mycoplasma</taxon>
    </lineage>
</organism>
<keyword evidence="7" id="KW-1185">Reference proteome</keyword>
<evidence type="ECO:0000256" key="2">
    <source>
        <dbReference type="ARBA" id="ARBA00022747"/>
    </source>
</evidence>
<dbReference type="InterPro" id="IPR051212">
    <property type="entry name" value="Type-I_RE_S_subunit"/>
</dbReference>
<name>A0A858U145_9MOLU</name>
<dbReference type="EMBL" id="CP051481">
    <property type="protein sequence ID" value="QJG66824.1"/>
    <property type="molecule type" value="Genomic_DNA"/>
</dbReference>
<evidence type="ECO:0000313" key="7">
    <source>
        <dbReference type="Proteomes" id="UP000501060"/>
    </source>
</evidence>
<evidence type="ECO:0000256" key="3">
    <source>
        <dbReference type="ARBA" id="ARBA00023125"/>
    </source>
</evidence>
<evidence type="ECO:0000256" key="4">
    <source>
        <dbReference type="ARBA" id="ARBA00038652"/>
    </source>
</evidence>
<feature type="domain" description="Type I restriction modification DNA specificity" evidence="5">
    <location>
        <begin position="89"/>
        <end position="247"/>
    </location>
</feature>
<dbReference type="Pfam" id="PF01420">
    <property type="entry name" value="Methylase_S"/>
    <property type="match status" value="2"/>
</dbReference>
<dbReference type="AlphaFoldDB" id="A0A858U145"/>
<dbReference type="PANTHER" id="PTHR43140">
    <property type="entry name" value="TYPE-1 RESTRICTION ENZYME ECOKI SPECIFICITY PROTEIN"/>
    <property type="match status" value="1"/>
</dbReference>
<dbReference type="RefSeq" id="WP_169604875.1">
    <property type="nucleotide sequence ID" value="NZ_CP051481.1"/>
</dbReference>
<comment type="similarity">
    <text evidence="1">Belongs to the type-I restriction system S methylase family.</text>
</comment>
<dbReference type="Proteomes" id="UP000501060">
    <property type="component" value="Chromosome"/>
</dbReference>
<reference evidence="6 7" key="1">
    <citation type="submission" date="2020-04" db="EMBL/GenBank/DDBJ databases">
        <title>Novel Mycoplasma species detected in Phocoena phocoena (harbor porpoise) from the USA.</title>
        <authorList>
            <person name="Volokhov D.V."/>
        </authorList>
    </citation>
    <scope>NUCLEOTIDE SEQUENCE [LARGE SCALE GENOMIC DNA]</scope>
    <source>
        <strain evidence="6 7">Phocoena C-264-GEN</strain>
    </source>
</reference>
<protein>
    <recommendedName>
        <fullName evidence="5">Type I restriction modification DNA specificity domain-containing protein</fullName>
    </recommendedName>
</protein>
<accession>A0A858U145</accession>
<keyword evidence="2" id="KW-0680">Restriction system</keyword>
<evidence type="ECO:0000259" key="5">
    <source>
        <dbReference type="Pfam" id="PF01420"/>
    </source>
</evidence>
<feature type="domain" description="Type I restriction modification DNA specificity" evidence="5">
    <location>
        <begin position="336"/>
        <end position="481"/>
    </location>
</feature>
<dbReference type="Gene3D" id="3.90.220.20">
    <property type="entry name" value="DNA methylase specificity domains"/>
    <property type="match status" value="2"/>
</dbReference>
<dbReference type="GO" id="GO:0009307">
    <property type="term" value="P:DNA restriction-modification system"/>
    <property type="evidence" value="ECO:0007669"/>
    <property type="project" value="UniProtKB-KW"/>
</dbReference>
<sequence>MAEKMNTDQFKKYVLQYAIQGKLVEQDKNEEPASELLKKIRAEKQKLIKDKKIKADKNESFIYRKNDSFFEKIGKEEKCIDDEIPFDIPENWEWCRQKSVCWLYNGETIKGVRLPYLEVRFLRRNKEPIFKEKGVKVCPGEKLILVDGENSGEIFISPTLGYMGSTFKLLSTVSNINEKYILIFFELNKNLYKNTKTGSAIPHLNKKIFADILIPLPPLEEQKRIMEKVDKILSLLEEYSKKENQLKELSGQLLNSIKNGVLQKAIEGKLVKQDNTEEPASELLKKIRAEKQKLIKDKKIKADKNESFIYRKNGSFFEKIGKEEKCIDDEIPFDIPENWEWCRQKSVCWLYNGETIKGVRLPYLEVRFLRRNKEPIFKEKGVKVCPGEKLILVDGENSGEIFISPTLGYMGSTFKLLSTVSNINEKYILIFFELNKNLYKNTKTGSAIPHLNKKIFADILIPLPPLEEQKRIVEKIEQIFPLIEKVSNILK</sequence>
<dbReference type="REBASE" id="395275">
    <property type="entry name" value="S.MspC264ORF545P"/>
</dbReference>
<proteinExistence type="inferred from homology"/>
<evidence type="ECO:0000313" key="6">
    <source>
        <dbReference type="EMBL" id="QJG66824.1"/>
    </source>
</evidence>